<dbReference type="AlphaFoldDB" id="A0AAV4RU96"/>
<dbReference type="PANTHER" id="PTHR12978">
    <property type="entry name" value="HISTIDINE TRIAD HIT PROTEIN MEMBER"/>
    <property type="match status" value="1"/>
</dbReference>
<dbReference type="GO" id="GO:0005634">
    <property type="term" value="C:nucleus"/>
    <property type="evidence" value="ECO:0007669"/>
    <property type="project" value="TreeGrafter"/>
</dbReference>
<dbReference type="GO" id="GO:0140932">
    <property type="term" value="F:5'-(N(7)-methyl 5'-triphosphoguanosine)-[mRNA] diphosphatase activity"/>
    <property type="evidence" value="ECO:0007669"/>
    <property type="project" value="UniProtKB-EC"/>
</dbReference>
<dbReference type="SUPFAM" id="SSF102860">
    <property type="entry name" value="mRNA decapping enzyme DcpS N-terminal domain"/>
    <property type="match status" value="1"/>
</dbReference>
<evidence type="ECO:0000256" key="4">
    <source>
        <dbReference type="ARBA" id="ARBA00029885"/>
    </source>
</evidence>
<gene>
    <name evidence="7" type="primary">DCPS_1</name>
    <name evidence="7" type="ORF">CDAR_619282</name>
</gene>
<dbReference type="Gene3D" id="3.30.200.40">
    <property type="entry name" value="Scavenger mRNA decapping enzyme, N-terminal domain"/>
    <property type="match status" value="1"/>
</dbReference>
<dbReference type="SUPFAM" id="SSF54197">
    <property type="entry name" value="HIT-like"/>
    <property type="match status" value="1"/>
</dbReference>
<comment type="catalytic activity">
    <reaction evidence="6">
        <text>a 5'-end (N(7)-methyl 5'-triphosphoguanosine)-ribonucleoside in mRNA + H2O = N(7)-methyl-GMP + a 5'-end diphospho-ribonucleoside in mRNA + 2 H(+)</text>
        <dbReference type="Rhea" id="RHEA:65388"/>
        <dbReference type="Rhea" id="RHEA-COMP:17165"/>
        <dbReference type="Rhea" id="RHEA-COMP:17167"/>
        <dbReference type="ChEBI" id="CHEBI:15377"/>
        <dbReference type="ChEBI" id="CHEBI:15378"/>
        <dbReference type="ChEBI" id="CHEBI:58285"/>
        <dbReference type="ChEBI" id="CHEBI:156461"/>
        <dbReference type="ChEBI" id="CHEBI:167616"/>
        <dbReference type="EC" id="3.6.1.59"/>
    </reaction>
</comment>
<dbReference type="GO" id="GO:0000290">
    <property type="term" value="P:deadenylation-dependent decapping of nuclear-transcribed mRNA"/>
    <property type="evidence" value="ECO:0007669"/>
    <property type="project" value="InterPro"/>
</dbReference>
<evidence type="ECO:0000256" key="3">
    <source>
        <dbReference type="ARBA" id="ARBA00015636"/>
    </source>
</evidence>
<evidence type="ECO:0000256" key="2">
    <source>
        <dbReference type="ARBA" id="ARBA00012520"/>
    </source>
</evidence>
<dbReference type="Pfam" id="PF05652">
    <property type="entry name" value="DcpS"/>
    <property type="match status" value="1"/>
</dbReference>
<evidence type="ECO:0000313" key="7">
    <source>
        <dbReference type="EMBL" id="GIY24511.1"/>
    </source>
</evidence>
<dbReference type="EMBL" id="BPLQ01006699">
    <property type="protein sequence ID" value="GIY24511.1"/>
    <property type="molecule type" value="Genomic_DNA"/>
</dbReference>
<dbReference type="Pfam" id="PF11969">
    <property type="entry name" value="DcpS_C"/>
    <property type="match status" value="1"/>
</dbReference>
<sequence length="330" mass="37862">MAVDLTTGSYDESGIFNKHSEVSKPVEKKQTEESFGSLKNFKVLRILKENSATKSIVVEGRFTGDVRPAIIVVEKMPFDTRDLPQLFSSDSRLELKFWNNIYGNYHVYPQNGFNGISVQVIHPATESDFLRFIDIPILMVKESKDLYENVILPHIRVISKKLKYEDITTIKSTDPRILYSESNEISAFVLLKDEPENCYCSNTHFRAKAVISQKDLLSLRDLTVSHLPLLIKLQNKCLDQLSYKYGIPAAKIEAFIVYPPSTFPFHVFFETIEKDCKIPAEQAHHLQTVICNLQMMSDYYKKVTLIYSVPEKDPLLKGINDHETDTIDEE</sequence>
<evidence type="ECO:0000313" key="8">
    <source>
        <dbReference type="Proteomes" id="UP001054837"/>
    </source>
</evidence>
<dbReference type="InterPro" id="IPR036265">
    <property type="entry name" value="HIT-like_sf"/>
</dbReference>
<evidence type="ECO:0000256" key="5">
    <source>
        <dbReference type="ARBA" id="ARBA00030609"/>
    </source>
</evidence>
<proteinExistence type="inferred from homology"/>
<comment type="similarity">
    <text evidence="1">Belongs to the HIT family.</text>
</comment>
<dbReference type="EC" id="3.6.1.59" evidence="2"/>
<dbReference type="InterPro" id="IPR008594">
    <property type="entry name" value="DcpS/DCS2"/>
</dbReference>
<name>A0AAV4RU96_9ARAC</name>
<dbReference type="InterPro" id="IPR011145">
    <property type="entry name" value="Scavenger_mRNA_decap_enz_N"/>
</dbReference>
<dbReference type="Proteomes" id="UP001054837">
    <property type="component" value="Unassembled WGS sequence"/>
</dbReference>
<evidence type="ECO:0000256" key="1">
    <source>
        <dbReference type="ARBA" id="ARBA00010208"/>
    </source>
</evidence>
<keyword evidence="8" id="KW-1185">Reference proteome</keyword>
<dbReference type="Gene3D" id="3.30.428.10">
    <property type="entry name" value="HIT-like"/>
    <property type="match status" value="1"/>
</dbReference>
<reference evidence="7 8" key="1">
    <citation type="submission" date="2021-06" db="EMBL/GenBank/DDBJ databases">
        <title>Caerostris darwini draft genome.</title>
        <authorList>
            <person name="Kono N."/>
            <person name="Arakawa K."/>
        </authorList>
    </citation>
    <scope>NUCLEOTIDE SEQUENCE [LARGE SCALE GENOMIC DNA]</scope>
</reference>
<comment type="caution">
    <text evidence="7">The sequence shown here is derived from an EMBL/GenBank/DDBJ whole genome shotgun (WGS) entry which is preliminary data.</text>
</comment>
<organism evidence="7 8">
    <name type="scientific">Caerostris darwini</name>
    <dbReference type="NCBI Taxonomy" id="1538125"/>
    <lineage>
        <taxon>Eukaryota</taxon>
        <taxon>Metazoa</taxon>
        <taxon>Ecdysozoa</taxon>
        <taxon>Arthropoda</taxon>
        <taxon>Chelicerata</taxon>
        <taxon>Arachnida</taxon>
        <taxon>Araneae</taxon>
        <taxon>Araneomorphae</taxon>
        <taxon>Entelegynae</taxon>
        <taxon>Araneoidea</taxon>
        <taxon>Araneidae</taxon>
        <taxon>Caerostris</taxon>
    </lineage>
</organism>
<dbReference type="GO" id="GO:0000340">
    <property type="term" value="F:RNA 7-methylguanosine cap binding"/>
    <property type="evidence" value="ECO:0007669"/>
    <property type="project" value="TreeGrafter"/>
</dbReference>
<dbReference type="GO" id="GO:0000932">
    <property type="term" value="C:P-body"/>
    <property type="evidence" value="ECO:0007669"/>
    <property type="project" value="TreeGrafter"/>
</dbReference>
<accession>A0AAV4RU96</accession>
<evidence type="ECO:0000256" key="6">
    <source>
        <dbReference type="ARBA" id="ARBA00048222"/>
    </source>
</evidence>
<dbReference type="PANTHER" id="PTHR12978:SF0">
    <property type="entry name" value="M7GPPPX DIPHOSPHATASE"/>
    <property type="match status" value="1"/>
</dbReference>
<protein>
    <recommendedName>
        <fullName evidence="3">m7GpppX diphosphatase</fullName>
        <ecNumber evidence="2">3.6.1.59</ecNumber>
    </recommendedName>
    <alternativeName>
        <fullName evidence="5">Decapping scavenger enzyme</fullName>
    </alternativeName>
    <alternativeName>
        <fullName evidence="4">Scavenger mRNA-decapping enzyme DcpS</fullName>
    </alternativeName>
</protein>